<comment type="subcellular location">
    <subcellularLocation>
        <location evidence="1">Cell membrane</location>
        <topology evidence="1">Multi-pass membrane protein</topology>
    </subcellularLocation>
</comment>
<dbReference type="PANTHER" id="PTHR40074">
    <property type="entry name" value="O-ACETYLTRANSFERASE WECH"/>
    <property type="match status" value="1"/>
</dbReference>
<dbReference type="AlphaFoldDB" id="A0A1R4B4X0"/>
<comment type="similarity">
    <text evidence="2">Belongs to the acyltransferase 3 family.</text>
</comment>
<keyword evidence="5 7" id="KW-1133">Transmembrane helix</keyword>
<evidence type="ECO:0000259" key="8">
    <source>
        <dbReference type="Pfam" id="PF01757"/>
    </source>
</evidence>
<accession>A0A1R4B4X0</accession>
<protein>
    <submittedName>
        <fullName evidence="9">Inner membrane protein YiaH</fullName>
    </submittedName>
</protein>
<keyword evidence="3" id="KW-1003">Cell membrane</keyword>
<evidence type="ECO:0000256" key="4">
    <source>
        <dbReference type="ARBA" id="ARBA00022692"/>
    </source>
</evidence>
<dbReference type="PANTHER" id="PTHR40074:SF2">
    <property type="entry name" value="O-ACETYLTRANSFERASE WECH"/>
    <property type="match status" value="1"/>
</dbReference>
<dbReference type="EMBL" id="FUFT01000005">
    <property type="protein sequence ID" value="SJL83978.1"/>
    <property type="molecule type" value="Genomic_DNA"/>
</dbReference>
<evidence type="ECO:0000256" key="6">
    <source>
        <dbReference type="ARBA" id="ARBA00023136"/>
    </source>
</evidence>
<dbReference type="OrthoDB" id="1072135at2"/>
<organism evidence="9 10">
    <name type="scientific">Vibrio palustris</name>
    <dbReference type="NCBI Taxonomy" id="1918946"/>
    <lineage>
        <taxon>Bacteria</taxon>
        <taxon>Pseudomonadati</taxon>
        <taxon>Pseudomonadota</taxon>
        <taxon>Gammaproteobacteria</taxon>
        <taxon>Vibrionales</taxon>
        <taxon>Vibrionaceae</taxon>
        <taxon>Vibrio</taxon>
    </lineage>
</organism>
<feature type="transmembrane region" description="Helical" evidence="7">
    <location>
        <begin position="166"/>
        <end position="183"/>
    </location>
</feature>
<feature type="transmembrane region" description="Helical" evidence="7">
    <location>
        <begin position="107"/>
        <end position="131"/>
    </location>
</feature>
<feature type="transmembrane region" description="Helical" evidence="7">
    <location>
        <begin position="68"/>
        <end position="87"/>
    </location>
</feature>
<dbReference type="Pfam" id="PF01757">
    <property type="entry name" value="Acyl_transf_3"/>
    <property type="match status" value="1"/>
</dbReference>
<feature type="transmembrane region" description="Helical" evidence="7">
    <location>
        <begin position="190"/>
        <end position="213"/>
    </location>
</feature>
<evidence type="ECO:0000256" key="7">
    <source>
        <dbReference type="SAM" id="Phobius"/>
    </source>
</evidence>
<evidence type="ECO:0000256" key="1">
    <source>
        <dbReference type="ARBA" id="ARBA00004651"/>
    </source>
</evidence>
<dbReference type="GO" id="GO:0009246">
    <property type="term" value="P:enterobacterial common antigen biosynthetic process"/>
    <property type="evidence" value="ECO:0007669"/>
    <property type="project" value="TreeGrafter"/>
</dbReference>
<keyword evidence="10" id="KW-1185">Reference proteome</keyword>
<gene>
    <name evidence="9" type="primary">yiaH_1</name>
    <name evidence="9" type="ORF">VPAL9027_01958</name>
</gene>
<dbReference type="STRING" id="1918946.VPAL9027_01958"/>
<feature type="transmembrane region" description="Helical" evidence="7">
    <location>
        <begin position="258"/>
        <end position="278"/>
    </location>
</feature>
<proteinExistence type="inferred from homology"/>
<dbReference type="GO" id="GO:0016413">
    <property type="term" value="F:O-acetyltransferase activity"/>
    <property type="evidence" value="ECO:0007669"/>
    <property type="project" value="TreeGrafter"/>
</dbReference>
<feature type="transmembrane region" description="Helical" evidence="7">
    <location>
        <begin position="12"/>
        <end position="32"/>
    </location>
</feature>
<evidence type="ECO:0000313" key="10">
    <source>
        <dbReference type="Proteomes" id="UP000189475"/>
    </source>
</evidence>
<evidence type="ECO:0000313" key="9">
    <source>
        <dbReference type="EMBL" id="SJL83978.1"/>
    </source>
</evidence>
<feature type="transmembrane region" description="Helical" evidence="7">
    <location>
        <begin position="225"/>
        <end position="246"/>
    </location>
</feature>
<feature type="domain" description="Acyltransferase 3" evidence="8">
    <location>
        <begin position="4"/>
        <end position="303"/>
    </location>
</feature>
<dbReference type="InterPro" id="IPR002656">
    <property type="entry name" value="Acyl_transf_3_dom"/>
</dbReference>
<evidence type="ECO:0000256" key="2">
    <source>
        <dbReference type="ARBA" id="ARBA00007400"/>
    </source>
</evidence>
<reference evidence="9 10" key="1">
    <citation type="submission" date="2017-02" db="EMBL/GenBank/DDBJ databases">
        <authorList>
            <person name="Peterson S.W."/>
        </authorList>
    </citation>
    <scope>NUCLEOTIDE SEQUENCE [LARGE SCALE GENOMIC DNA]</scope>
    <source>
        <strain evidence="9 10">CECT 9027</strain>
    </source>
</reference>
<keyword evidence="6 7" id="KW-0472">Membrane</keyword>
<dbReference type="RefSeq" id="WP_159439129.1">
    <property type="nucleotide sequence ID" value="NZ_AP024888.1"/>
</dbReference>
<dbReference type="GO" id="GO:0005886">
    <property type="term" value="C:plasma membrane"/>
    <property type="evidence" value="ECO:0007669"/>
    <property type="project" value="UniProtKB-SubCell"/>
</dbReference>
<name>A0A1R4B4X0_9VIBR</name>
<dbReference type="Proteomes" id="UP000189475">
    <property type="component" value="Unassembled WGS sequence"/>
</dbReference>
<feature type="transmembrane region" description="Helical" evidence="7">
    <location>
        <begin position="38"/>
        <end position="56"/>
    </location>
</feature>
<feature type="transmembrane region" description="Helical" evidence="7">
    <location>
        <begin position="284"/>
        <end position="303"/>
    </location>
</feature>
<evidence type="ECO:0000256" key="3">
    <source>
        <dbReference type="ARBA" id="ARBA00022475"/>
    </source>
</evidence>
<feature type="transmembrane region" description="Helical" evidence="7">
    <location>
        <begin position="143"/>
        <end position="160"/>
    </location>
</feature>
<evidence type="ECO:0000256" key="5">
    <source>
        <dbReference type="ARBA" id="ARBA00022989"/>
    </source>
</evidence>
<sequence>MRLYTLDSLKAIAAFFVITLHVGLYHDLSPIYGEVIRLTGRWAVPFFFMATGYFIGVKQLEAHMPKHAIKIGKIFIITSLIYIPYSYLKHDFSMEHIASRASSDTLIMSGMSFHLWYLSSLFFGLITFYVLHYRLSTKSMLTLSMLIISGYFIVDLYPSITEHENWVRHLISIPCLFFGYRLSRVNAESISLPLTTSVALLSLAGMYVLPYYLDGDQTRDIMLRQFPIFVIPFCMVLLLLAIKLNANDNPVAKVGRDYSLLIYTCHPIFMYGIETVLAKHNMDSDIVIALATFVVATGFAVLLKRVCRPAFRVLNGG</sequence>
<keyword evidence="4 7" id="KW-0812">Transmembrane</keyword>